<proteinExistence type="predicted"/>
<evidence type="ECO:0000313" key="2">
    <source>
        <dbReference type="Proteomes" id="UP000249204"/>
    </source>
</evidence>
<evidence type="ECO:0000313" key="1">
    <source>
        <dbReference type="EMBL" id="PZT54316.1"/>
    </source>
</evidence>
<gene>
    <name evidence="1" type="ORF">DN757_17445</name>
</gene>
<dbReference type="EMBL" id="QKWW01000048">
    <property type="protein sequence ID" value="PZT54316.1"/>
    <property type="molecule type" value="Genomic_DNA"/>
</dbReference>
<dbReference type="SUPFAM" id="SSF56672">
    <property type="entry name" value="DNA/RNA polymerases"/>
    <property type="match status" value="1"/>
</dbReference>
<comment type="caution">
    <text evidence="1">The sequence shown here is derived from an EMBL/GenBank/DDBJ whole genome shotgun (WGS) entry which is preliminary data.</text>
</comment>
<accession>A0A2W6P816</accession>
<sequence length="204" mass="23544">MDAISSIGHHGRRDEQFIEDFYIVNPDIEVSIKATHEFVKEHEFVRTMYGRNRRSLGHKPNAIAYNRLVLQICAITVMNKVPLDFWKIDKIPYKLKCGFQDIKKKGRMCSSYGCQCQDSRYSGGHYETCTLHEFVMSKGWYTAGTVHDEALLQVERKIKREEIAAIKACMTNAAILDVPLKLMLNLCNEGVKKLSRKINLERLM</sequence>
<dbReference type="RefSeq" id="WP_111271472.1">
    <property type="nucleotide sequence ID" value="NZ_QKWW01000048.1"/>
</dbReference>
<dbReference type="AlphaFoldDB" id="A0A2W6P816"/>
<reference evidence="1 2" key="1">
    <citation type="submission" date="2018-06" db="EMBL/GenBank/DDBJ databases">
        <title>Isolation of heavy metals resistant Paenibacillus silvae NC2 from Gold-Copper mine in ZiJin, China.</title>
        <authorList>
            <person name="Xu J."/>
            <person name="Mazhar H.S."/>
            <person name="Rensing C."/>
        </authorList>
    </citation>
    <scope>NUCLEOTIDE SEQUENCE [LARGE SCALE GENOMIC DNA]</scope>
    <source>
        <strain evidence="1 2">NC2</strain>
    </source>
</reference>
<name>A0A2W6P816_9BACL</name>
<organism evidence="1 2">
    <name type="scientific">Paenibacillus silvae</name>
    <dbReference type="NCBI Taxonomy" id="1325358"/>
    <lineage>
        <taxon>Bacteria</taxon>
        <taxon>Bacillati</taxon>
        <taxon>Bacillota</taxon>
        <taxon>Bacilli</taxon>
        <taxon>Bacillales</taxon>
        <taxon>Paenibacillaceae</taxon>
        <taxon>Paenibacillus</taxon>
    </lineage>
</organism>
<dbReference type="Proteomes" id="UP000249204">
    <property type="component" value="Unassembled WGS sequence"/>
</dbReference>
<dbReference type="InterPro" id="IPR043502">
    <property type="entry name" value="DNA/RNA_pol_sf"/>
</dbReference>
<protein>
    <submittedName>
        <fullName evidence="1">Uncharacterized protein</fullName>
    </submittedName>
</protein>